<dbReference type="Proteomes" id="UP000813463">
    <property type="component" value="Chromosome 4"/>
</dbReference>
<feature type="region of interest" description="Disordered" evidence="1">
    <location>
        <begin position="250"/>
        <end position="295"/>
    </location>
</feature>
<feature type="compositionally biased region" description="Basic and acidic residues" evidence="1">
    <location>
        <begin position="250"/>
        <end position="260"/>
    </location>
</feature>
<dbReference type="RefSeq" id="XP_056683065.1">
    <property type="nucleotide sequence ID" value="XM_056827087.1"/>
</dbReference>
<dbReference type="Pfam" id="PF13963">
    <property type="entry name" value="Transpos_assoc"/>
    <property type="match status" value="1"/>
</dbReference>
<feature type="domain" description="Transposase-associated" evidence="2">
    <location>
        <begin position="6"/>
        <end position="60"/>
    </location>
</feature>
<feature type="compositionally biased region" description="Polar residues" evidence="1">
    <location>
        <begin position="267"/>
        <end position="285"/>
    </location>
</feature>
<proteinExistence type="predicted"/>
<keyword evidence="3" id="KW-1185">Reference proteome</keyword>
<organism evidence="3 4">
    <name type="scientific">Spinacia oleracea</name>
    <name type="common">Spinach</name>
    <dbReference type="NCBI Taxonomy" id="3562"/>
    <lineage>
        <taxon>Eukaryota</taxon>
        <taxon>Viridiplantae</taxon>
        <taxon>Streptophyta</taxon>
        <taxon>Embryophyta</taxon>
        <taxon>Tracheophyta</taxon>
        <taxon>Spermatophyta</taxon>
        <taxon>Magnoliopsida</taxon>
        <taxon>eudicotyledons</taxon>
        <taxon>Gunneridae</taxon>
        <taxon>Pentapetalae</taxon>
        <taxon>Caryophyllales</taxon>
        <taxon>Chenopodiaceae</taxon>
        <taxon>Chenopodioideae</taxon>
        <taxon>Anserineae</taxon>
        <taxon>Spinacia</taxon>
    </lineage>
</organism>
<dbReference type="InterPro" id="IPR004252">
    <property type="entry name" value="Probable_transposase_24"/>
</dbReference>
<dbReference type="GeneID" id="130459622"/>
<feature type="region of interest" description="Disordered" evidence="1">
    <location>
        <begin position="63"/>
        <end position="108"/>
    </location>
</feature>
<reference evidence="4" key="2">
    <citation type="submission" date="2025-08" db="UniProtKB">
        <authorList>
            <consortium name="RefSeq"/>
        </authorList>
    </citation>
    <scope>IDENTIFICATION</scope>
    <source>
        <tissue evidence="4">Leaf</tissue>
    </source>
</reference>
<gene>
    <name evidence="4" type="primary">LOC130459622</name>
</gene>
<dbReference type="InterPro" id="IPR029480">
    <property type="entry name" value="Transpos_assoc"/>
</dbReference>
<evidence type="ECO:0000256" key="1">
    <source>
        <dbReference type="SAM" id="MobiDB-lite"/>
    </source>
</evidence>
<evidence type="ECO:0000313" key="4">
    <source>
        <dbReference type="RefSeq" id="XP_056683065.1"/>
    </source>
</evidence>
<protein>
    <recommendedName>
        <fullName evidence="2">Transposase-associated domain-containing protein</fullName>
    </recommendedName>
</protein>
<evidence type="ECO:0000313" key="3">
    <source>
        <dbReference type="Proteomes" id="UP000813463"/>
    </source>
</evidence>
<sequence>MKRRERSWMYDRLDGRNLKPDFLKGVGEFIEFCKEHPTCNDGDKIRCPCPLCDNRRLMSNRGEHSAIRSRLGARGGGREGGCEGGRGGGHGADHGAGRGGTTRVTQPSLDTYFDDDETQGEYSEEVVPDSQVNEEAEDSGVVWMAPGELWFDHSSISRDITNVIQKYFKSPWTCYTKVDKDTKDHWFTLFKRTYKWLPEFDHLAVRDYHANAYKRVKYIHYQITRKSNGRKPDWMSEKVHADMMKHVDDDEFKKRSEQAKKNRRGGSLTNNVEPSHFQGSISTTEAAKKMAKESGGVMPTAGDLYLKTHTKEVPGKGKVPCSSKAKQIKVTYYYSNKAYETRFKFKINP</sequence>
<evidence type="ECO:0000259" key="2">
    <source>
        <dbReference type="Pfam" id="PF13963"/>
    </source>
</evidence>
<dbReference type="Pfam" id="PF03004">
    <property type="entry name" value="Transposase_24"/>
    <property type="match status" value="1"/>
</dbReference>
<reference evidence="3" key="1">
    <citation type="journal article" date="2021" name="Nat. Commun.">
        <title>Genomic analyses provide insights into spinach domestication and the genetic basis of agronomic traits.</title>
        <authorList>
            <person name="Cai X."/>
            <person name="Sun X."/>
            <person name="Xu C."/>
            <person name="Sun H."/>
            <person name="Wang X."/>
            <person name="Ge C."/>
            <person name="Zhang Z."/>
            <person name="Wang Q."/>
            <person name="Fei Z."/>
            <person name="Jiao C."/>
            <person name="Wang Q."/>
        </authorList>
    </citation>
    <scope>NUCLEOTIDE SEQUENCE [LARGE SCALE GENOMIC DNA]</scope>
    <source>
        <strain evidence="3">cv. Varoflay</strain>
    </source>
</reference>
<name>A0ABM3QI81_SPIOL</name>
<accession>A0ABM3QI81</accession>